<dbReference type="AlphaFoldDB" id="A0A385SQV7"/>
<reference evidence="2" key="1">
    <citation type="submission" date="2018-09" db="EMBL/GenBank/DDBJ databases">
        <title>Chryseolinea sp. KIS68-18 isolated from soil.</title>
        <authorList>
            <person name="Weon H.-Y."/>
            <person name="Kwon S.-W."/>
            <person name="Lee S.A."/>
        </authorList>
    </citation>
    <scope>NUCLEOTIDE SEQUENCE [LARGE SCALE GENOMIC DNA]</scope>
    <source>
        <strain evidence="2">KIS68-18</strain>
    </source>
</reference>
<organism evidence="1 2">
    <name type="scientific">Chryseolinea soli</name>
    <dbReference type="NCBI Taxonomy" id="2321403"/>
    <lineage>
        <taxon>Bacteria</taxon>
        <taxon>Pseudomonadati</taxon>
        <taxon>Bacteroidota</taxon>
        <taxon>Cytophagia</taxon>
        <taxon>Cytophagales</taxon>
        <taxon>Fulvivirgaceae</taxon>
        <taxon>Chryseolinea</taxon>
    </lineage>
</organism>
<proteinExistence type="predicted"/>
<dbReference type="KEGG" id="chk:D4L85_23480"/>
<evidence type="ECO:0000313" key="1">
    <source>
        <dbReference type="EMBL" id="AYB33364.1"/>
    </source>
</evidence>
<keyword evidence="2" id="KW-1185">Reference proteome</keyword>
<name>A0A385SQV7_9BACT</name>
<dbReference type="EMBL" id="CP032382">
    <property type="protein sequence ID" value="AYB33364.1"/>
    <property type="molecule type" value="Genomic_DNA"/>
</dbReference>
<dbReference type="Proteomes" id="UP000266183">
    <property type="component" value="Chromosome"/>
</dbReference>
<evidence type="ECO:0000313" key="2">
    <source>
        <dbReference type="Proteomes" id="UP000266183"/>
    </source>
</evidence>
<protein>
    <submittedName>
        <fullName evidence="1">Uncharacterized protein</fullName>
    </submittedName>
</protein>
<accession>A0A385SQV7</accession>
<sequence>METTILSSSGFTIDNFYFESFDISKGEYLSIDFYTSHHDFKLEEKLLEVLSGKKKMNGVRVNSKINPVVAPIAKPGPAFLSNKTSFQYLLENGTFLKEEIFSLLKKMNIEPNVNIYRLGANERRLLALEAAISLSKNIIISTSGIDYNGIDEVRRVIQRICDDGAVLEISFATSRGREYLIDGARYKRIAVKEL</sequence>
<gene>
    <name evidence="1" type="ORF">D4L85_23480</name>
</gene>
<dbReference type="RefSeq" id="WP_119756601.1">
    <property type="nucleotide sequence ID" value="NZ_CP032382.1"/>
</dbReference>